<name>A0AA36N105_9DINO</name>
<dbReference type="GO" id="GO:0005938">
    <property type="term" value="C:cell cortex"/>
    <property type="evidence" value="ECO:0007669"/>
    <property type="project" value="TreeGrafter"/>
</dbReference>
<dbReference type="PANTHER" id="PTHR18916:SF85">
    <property type="entry name" value="TUBULIN-FOLDING COFACTOR B"/>
    <property type="match status" value="1"/>
</dbReference>
<keyword evidence="6" id="KW-1185">Reference proteome</keyword>
<dbReference type="GO" id="GO:0035371">
    <property type="term" value="C:microtubule plus-end"/>
    <property type="evidence" value="ECO:0007669"/>
    <property type="project" value="TreeGrafter"/>
</dbReference>
<proteinExistence type="predicted"/>
<evidence type="ECO:0000313" key="5">
    <source>
        <dbReference type="EMBL" id="CAJ1390666.1"/>
    </source>
</evidence>
<feature type="region of interest" description="Disordered" evidence="3">
    <location>
        <begin position="353"/>
        <end position="372"/>
    </location>
</feature>
<dbReference type="AlphaFoldDB" id="A0AA36N105"/>
<protein>
    <recommendedName>
        <fullName evidence="4">CAP-Gly domain-containing protein</fullName>
    </recommendedName>
</protein>
<evidence type="ECO:0000256" key="1">
    <source>
        <dbReference type="ARBA" id="ARBA00004496"/>
    </source>
</evidence>
<feature type="compositionally biased region" description="Low complexity" evidence="3">
    <location>
        <begin position="125"/>
        <end position="136"/>
    </location>
</feature>
<evidence type="ECO:0000259" key="4">
    <source>
        <dbReference type="PROSITE" id="PS50245"/>
    </source>
</evidence>
<comment type="caution">
    <text evidence="5">The sequence shown here is derived from an EMBL/GenBank/DDBJ whole genome shotgun (WGS) entry which is preliminary data.</text>
</comment>
<gene>
    <name evidence="5" type="ORF">EVOR1521_LOCUS16023</name>
</gene>
<evidence type="ECO:0000256" key="2">
    <source>
        <dbReference type="ARBA" id="ARBA00022490"/>
    </source>
</evidence>
<evidence type="ECO:0000256" key="3">
    <source>
        <dbReference type="SAM" id="MobiDB-lite"/>
    </source>
</evidence>
<comment type="subcellular location">
    <subcellularLocation>
        <location evidence="1">Cytoplasm</location>
    </subcellularLocation>
</comment>
<dbReference type="InterPro" id="IPR036859">
    <property type="entry name" value="CAP-Gly_dom_sf"/>
</dbReference>
<feature type="region of interest" description="Disordered" evidence="3">
    <location>
        <begin position="404"/>
        <end position="428"/>
    </location>
</feature>
<dbReference type="EMBL" id="CAUJNA010002113">
    <property type="protein sequence ID" value="CAJ1390666.1"/>
    <property type="molecule type" value="Genomic_DNA"/>
</dbReference>
<dbReference type="GO" id="GO:0031122">
    <property type="term" value="P:cytoplasmic microtubule organization"/>
    <property type="evidence" value="ECO:0007669"/>
    <property type="project" value="TreeGrafter"/>
</dbReference>
<dbReference type="GO" id="GO:0005634">
    <property type="term" value="C:nucleus"/>
    <property type="evidence" value="ECO:0007669"/>
    <property type="project" value="TreeGrafter"/>
</dbReference>
<reference evidence="5" key="1">
    <citation type="submission" date="2023-08" db="EMBL/GenBank/DDBJ databases">
        <authorList>
            <person name="Chen Y."/>
            <person name="Shah S."/>
            <person name="Dougan E. K."/>
            <person name="Thang M."/>
            <person name="Chan C."/>
        </authorList>
    </citation>
    <scope>NUCLEOTIDE SEQUENCE</scope>
</reference>
<dbReference type="SUPFAM" id="SSF74924">
    <property type="entry name" value="Cap-Gly domain"/>
    <property type="match status" value="1"/>
</dbReference>
<dbReference type="Gene3D" id="2.30.30.190">
    <property type="entry name" value="CAP Gly-rich-like domain"/>
    <property type="match status" value="1"/>
</dbReference>
<dbReference type="Proteomes" id="UP001178507">
    <property type="component" value="Unassembled WGS sequence"/>
</dbReference>
<feature type="compositionally biased region" description="Polar residues" evidence="3">
    <location>
        <begin position="150"/>
        <end position="169"/>
    </location>
</feature>
<accession>A0AA36N105</accession>
<dbReference type="PROSITE" id="PS50245">
    <property type="entry name" value="CAP_GLY_2"/>
    <property type="match status" value="1"/>
</dbReference>
<feature type="region of interest" description="Disordered" evidence="3">
    <location>
        <begin position="101"/>
        <end position="176"/>
    </location>
</feature>
<dbReference type="Pfam" id="PF01302">
    <property type="entry name" value="CAP_GLY"/>
    <property type="match status" value="1"/>
</dbReference>
<feature type="compositionally biased region" description="Basic and acidic residues" evidence="3">
    <location>
        <begin position="227"/>
        <end position="243"/>
    </location>
</feature>
<dbReference type="PROSITE" id="PS00845">
    <property type="entry name" value="CAP_GLY_1"/>
    <property type="match status" value="1"/>
</dbReference>
<organism evidence="5 6">
    <name type="scientific">Effrenium voratum</name>
    <dbReference type="NCBI Taxonomy" id="2562239"/>
    <lineage>
        <taxon>Eukaryota</taxon>
        <taxon>Sar</taxon>
        <taxon>Alveolata</taxon>
        <taxon>Dinophyceae</taxon>
        <taxon>Suessiales</taxon>
        <taxon>Symbiodiniaceae</taxon>
        <taxon>Effrenium</taxon>
    </lineage>
</organism>
<feature type="region of interest" description="Disordered" evidence="3">
    <location>
        <begin position="227"/>
        <end position="251"/>
    </location>
</feature>
<dbReference type="SMART" id="SM01052">
    <property type="entry name" value="CAP_GLY"/>
    <property type="match status" value="1"/>
</dbReference>
<keyword evidence="2" id="KW-0963">Cytoplasm</keyword>
<dbReference type="InterPro" id="IPR000938">
    <property type="entry name" value="CAP-Gly_domain"/>
</dbReference>
<sequence length="428" mass="47256">MATGGLESSPTARQSLLTVLPDVGCRIVFTLNARNMEGKVGFAGDTEFAPGKWIGVILDTADGKNDGSVKDKQYFTCKPQHGLFVRPQNIVQVLDPNGKPLLRRKSLSRSRSSLSSSGKKEALPEESPLASSPSPAFSWKEPLEEANRQKAAQEQQLQEMSAQLKAMQSTKDECGRGMQEAMLASEEATRRSKELAEQLELSKQAAASARQRSDDLAESLRRAEDALKAKSEELRHTEEERNRLSSRAVPEAEVASLRQELQAEQRLQQSKSEEISRLETVLQQEKQICASLQQDWRAAQSLAEEARGELLKASKAQMDQAKELEAMSLAASQKQCELVREIQELRDELTEARRRSAKERHAKSENALSPVSGRSSFASFTDFFMSQMCCSRNHSQTTLVPADDDCTPAHGIRLDGNPGSGEAPTRGR</sequence>
<feature type="domain" description="CAP-Gly" evidence="4">
    <location>
        <begin position="44"/>
        <end position="86"/>
    </location>
</feature>
<dbReference type="GO" id="GO:0051010">
    <property type="term" value="F:microtubule plus-end binding"/>
    <property type="evidence" value="ECO:0007669"/>
    <property type="project" value="TreeGrafter"/>
</dbReference>
<dbReference type="PANTHER" id="PTHR18916">
    <property type="entry name" value="DYNACTIN 1-RELATED MICROTUBULE-BINDING"/>
    <property type="match status" value="1"/>
</dbReference>
<evidence type="ECO:0000313" key="6">
    <source>
        <dbReference type="Proteomes" id="UP001178507"/>
    </source>
</evidence>